<dbReference type="OrthoDB" id="125347at2759"/>
<dbReference type="AlphaFoldDB" id="A0A9Q0XKZ9"/>
<comment type="caution">
    <text evidence="1">The sequence shown here is derived from an EMBL/GenBank/DDBJ whole genome shotgun (WGS) entry which is preliminary data.</text>
</comment>
<accession>A0A9Q0XKZ9</accession>
<organism evidence="1 2">
    <name type="scientific">Phrynocephalus forsythii</name>
    <dbReference type="NCBI Taxonomy" id="171643"/>
    <lineage>
        <taxon>Eukaryota</taxon>
        <taxon>Metazoa</taxon>
        <taxon>Chordata</taxon>
        <taxon>Craniata</taxon>
        <taxon>Vertebrata</taxon>
        <taxon>Euteleostomi</taxon>
        <taxon>Lepidosauria</taxon>
        <taxon>Squamata</taxon>
        <taxon>Bifurcata</taxon>
        <taxon>Unidentata</taxon>
        <taxon>Episquamata</taxon>
        <taxon>Toxicofera</taxon>
        <taxon>Iguania</taxon>
        <taxon>Acrodonta</taxon>
        <taxon>Agamidae</taxon>
        <taxon>Agaminae</taxon>
        <taxon>Phrynocephalus</taxon>
    </lineage>
</organism>
<dbReference type="EMBL" id="JAPFRF010000011">
    <property type="protein sequence ID" value="KAJ7317859.1"/>
    <property type="molecule type" value="Genomic_DNA"/>
</dbReference>
<proteinExistence type="predicted"/>
<sequence>MRPGICSVVWHGEAASSDLPAAEEFATEFLETMTSEGYLLEQVFNCDETGLFWKWMPKRTFITQEETKIPGHKPIKDRLTLLSMPMPVGI</sequence>
<keyword evidence="2" id="KW-1185">Reference proteome</keyword>
<dbReference type="Proteomes" id="UP001142489">
    <property type="component" value="Unassembled WGS sequence"/>
</dbReference>
<gene>
    <name evidence="1" type="ORF">JRQ81_004021</name>
</gene>
<protein>
    <submittedName>
        <fullName evidence="1">Uncharacterized protein</fullName>
    </submittedName>
</protein>
<name>A0A9Q0XKZ9_9SAUR</name>
<evidence type="ECO:0000313" key="1">
    <source>
        <dbReference type="EMBL" id="KAJ7317859.1"/>
    </source>
</evidence>
<reference evidence="1" key="1">
    <citation type="journal article" date="2023" name="DNA Res.">
        <title>Chromosome-level genome assembly of Phrynocephalus forsythii using third-generation DNA sequencing and Hi-C analysis.</title>
        <authorList>
            <person name="Qi Y."/>
            <person name="Zhao W."/>
            <person name="Zhao Y."/>
            <person name="Niu C."/>
            <person name="Cao S."/>
            <person name="Zhang Y."/>
        </authorList>
    </citation>
    <scope>NUCLEOTIDE SEQUENCE</scope>
    <source>
        <tissue evidence="1">Muscle</tissue>
    </source>
</reference>
<evidence type="ECO:0000313" key="2">
    <source>
        <dbReference type="Proteomes" id="UP001142489"/>
    </source>
</evidence>